<evidence type="ECO:0000313" key="2">
    <source>
        <dbReference type="EMBL" id="CAG8648905.1"/>
    </source>
</evidence>
<organism evidence="2 3">
    <name type="scientific">Paraglomus occultum</name>
    <dbReference type="NCBI Taxonomy" id="144539"/>
    <lineage>
        <taxon>Eukaryota</taxon>
        <taxon>Fungi</taxon>
        <taxon>Fungi incertae sedis</taxon>
        <taxon>Mucoromycota</taxon>
        <taxon>Glomeromycotina</taxon>
        <taxon>Glomeromycetes</taxon>
        <taxon>Paraglomerales</taxon>
        <taxon>Paraglomeraceae</taxon>
        <taxon>Paraglomus</taxon>
    </lineage>
</organism>
<feature type="compositionally biased region" description="Polar residues" evidence="1">
    <location>
        <begin position="7"/>
        <end position="17"/>
    </location>
</feature>
<dbReference type="EMBL" id="CAJVPJ010004141">
    <property type="protein sequence ID" value="CAG8648905.1"/>
    <property type="molecule type" value="Genomic_DNA"/>
</dbReference>
<gene>
    <name evidence="2" type="ORF">POCULU_LOCUS9840</name>
</gene>
<proteinExistence type="predicted"/>
<sequence length="104" mass="11350">LCPEHPNANTRVVTASNPPRVRNTPTAHSTPASPPIAFYPPPPPTANIELTNLVRNLSLNNEQAVRGVGQTLDQLIEQSGGQNEYEARVEIDPNTNLIRNYSIV</sequence>
<feature type="non-terminal residue" evidence="2">
    <location>
        <position position="1"/>
    </location>
</feature>
<dbReference type="Proteomes" id="UP000789572">
    <property type="component" value="Unassembled WGS sequence"/>
</dbReference>
<evidence type="ECO:0000256" key="1">
    <source>
        <dbReference type="SAM" id="MobiDB-lite"/>
    </source>
</evidence>
<feature type="non-terminal residue" evidence="2">
    <location>
        <position position="104"/>
    </location>
</feature>
<feature type="region of interest" description="Disordered" evidence="1">
    <location>
        <begin position="1"/>
        <end position="43"/>
    </location>
</feature>
<reference evidence="2" key="1">
    <citation type="submission" date="2021-06" db="EMBL/GenBank/DDBJ databases">
        <authorList>
            <person name="Kallberg Y."/>
            <person name="Tangrot J."/>
            <person name="Rosling A."/>
        </authorList>
    </citation>
    <scope>NUCLEOTIDE SEQUENCE</scope>
    <source>
        <strain evidence="2">IA702</strain>
    </source>
</reference>
<feature type="compositionally biased region" description="Pro residues" evidence="1">
    <location>
        <begin position="32"/>
        <end position="43"/>
    </location>
</feature>
<keyword evidence="3" id="KW-1185">Reference proteome</keyword>
<name>A0A9N9DPR2_9GLOM</name>
<evidence type="ECO:0000313" key="3">
    <source>
        <dbReference type="Proteomes" id="UP000789572"/>
    </source>
</evidence>
<comment type="caution">
    <text evidence="2">The sequence shown here is derived from an EMBL/GenBank/DDBJ whole genome shotgun (WGS) entry which is preliminary data.</text>
</comment>
<accession>A0A9N9DPR2</accession>
<protein>
    <submittedName>
        <fullName evidence="2">5941_t:CDS:1</fullName>
    </submittedName>
</protein>
<dbReference type="AlphaFoldDB" id="A0A9N9DPR2"/>